<dbReference type="Proteomes" id="UP001232992">
    <property type="component" value="Unassembled WGS sequence"/>
</dbReference>
<evidence type="ECO:0000256" key="1">
    <source>
        <dbReference type="ARBA" id="ARBA00022618"/>
    </source>
</evidence>
<feature type="compositionally biased region" description="Low complexity" evidence="6">
    <location>
        <begin position="23"/>
        <end position="41"/>
    </location>
</feature>
<evidence type="ECO:0000313" key="9">
    <source>
        <dbReference type="Proteomes" id="UP001232992"/>
    </source>
</evidence>
<dbReference type="HAMAP" id="MF_00267">
    <property type="entry name" value="MinC"/>
    <property type="match status" value="1"/>
</dbReference>
<evidence type="ECO:0000256" key="2">
    <source>
        <dbReference type="ARBA" id="ARBA00023210"/>
    </source>
</evidence>
<dbReference type="PANTHER" id="PTHR34108:SF1">
    <property type="entry name" value="SEPTUM SITE-DETERMINING PROTEIN MINC"/>
    <property type="match status" value="1"/>
</dbReference>
<comment type="caution">
    <text evidence="8">The sequence shown here is derived from an EMBL/GenBank/DDBJ whole genome shotgun (WGS) entry which is preliminary data.</text>
</comment>
<dbReference type="Pfam" id="PF03775">
    <property type="entry name" value="MinC_C"/>
    <property type="match status" value="1"/>
</dbReference>
<keyword evidence="1 5" id="KW-0132">Cell division</keyword>
<dbReference type="Gene3D" id="2.160.20.70">
    <property type="match status" value="1"/>
</dbReference>
<evidence type="ECO:0000259" key="7">
    <source>
        <dbReference type="Pfam" id="PF03775"/>
    </source>
</evidence>
<evidence type="ECO:0000256" key="3">
    <source>
        <dbReference type="ARBA" id="ARBA00023306"/>
    </source>
</evidence>
<organism evidence="8 9">
    <name type="scientific">Roseofilum casamattae BLCC-M143</name>
    <dbReference type="NCBI Taxonomy" id="3022442"/>
    <lineage>
        <taxon>Bacteria</taxon>
        <taxon>Bacillati</taxon>
        <taxon>Cyanobacteriota</taxon>
        <taxon>Cyanophyceae</taxon>
        <taxon>Desertifilales</taxon>
        <taxon>Desertifilaceae</taxon>
        <taxon>Roseofilum</taxon>
        <taxon>Roseofilum casamattae</taxon>
    </lineage>
</organism>
<keyword evidence="2 5" id="KW-0717">Septation</keyword>
<comment type="subunit">
    <text evidence="4 5">Interacts with MinD and FtsZ.</text>
</comment>
<evidence type="ECO:0000256" key="5">
    <source>
        <dbReference type="HAMAP-Rule" id="MF_00267"/>
    </source>
</evidence>
<feature type="domain" description="Septum formation inhibitor MinC C-terminal" evidence="7">
    <location>
        <begin position="198"/>
        <end position="288"/>
    </location>
</feature>
<dbReference type="InterPro" id="IPR036145">
    <property type="entry name" value="MinC_C_sf"/>
</dbReference>
<dbReference type="InterPro" id="IPR016098">
    <property type="entry name" value="CAP/MinC_C"/>
</dbReference>
<reference evidence="8 9" key="1">
    <citation type="submission" date="2023-01" db="EMBL/GenBank/DDBJ databases">
        <title>Novel diversity within Roseofilum (Cyanobacteria; Desertifilaceae) from marine benthic mats with descriptions of four novel species.</title>
        <authorList>
            <person name="Wang Y."/>
            <person name="Berthold D.E."/>
            <person name="Hu J."/>
            <person name="Lefler F.W."/>
            <person name="Laughinghouse H.D. IV."/>
        </authorList>
    </citation>
    <scope>NUCLEOTIDE SEQUENCE [LARGE SCALE GENOMIC DNA]</scope>
    <source>
        <strain evidence="8 9">BLCC-M143</strain>
    </source>
</reference>
<feature type="region of interest" description="Disordered" evidence="6">
    <location>
        <begin position="22"/>
        <end position="58"/>
    </location>
</feature>
<keyword evidence="9" id="KW-1185">Reference proteome</keyword>
<comment type="function">
    <text evidence="5">Cell division inhibitor that blocks the formation of polar Z ring septums. Rapidly oscillates between the poles of the cell to destabilize FtsZ filaments that have formed before they mature into polar Z rings. Prevents FtsZ polymerization.</text>
</comment>
<dbReference type="InterPro" id="IPR005526">
    <property type="entry name" value="Septum_form_inhib_MinC_C"/>
</dbReference>
<dbReference type="RefSeq" id="WP_283759639.1">
    <property type="nucleotide sequence ID" value="NZ_JAQOSQ010000023.1"/>
</dbReference>
<gene>
    <name evidence="5" type="primary">minC</name>
    <name evidence="8" type="ORF">PMH09_17510</name>
</gene>
<protein>
    <recommendedName>
        <fullName evidence="5">Probable septum site-determining protein MinC</fullName>
    </recommendedName>
</protein>
<evidence type="ECO:0000256" key="6">
    <source>
        <dbReference type="SAM" id="MobiDB-lite"/>
    </source>
</evidence>
<name>A0ABT7C376_9CYAN</name>
<dbReference type="SUPFAM" id="SSF63848">
    <property type="entry name" value="Cell-division inhibitor MinC, C-terminal domain"/>
    <property type="match status" value="1"/>
</dbReference>
<proteinExistence type="inferred from homology"/>
<dbReference type="InterPro" id="IPR013033">
    <property type="entry name" value="MinC"/>
</dbReference>
<accession>A0ABT7C376</accession>
<dbReference type="PANTHER" id="PTHR34108">
    <property type="entry name" value="SEPTUM SITE-DETERMINING PROTEIN MINC"/>
    <property type="match status" value="1"/>
</dbReference>
<sequence>MSDPSISPASLTFAVSLDSDALETAANEVPAEPTPPTVTDEQPTEASEETSEIAESLEPQLAPEPILLKDIPVRLKAEGSYFRLILPPEGELTCTWMELSQQIQVLLKGSELLKNLGEATVPLYLLARDRLLDSRQLQGISDLLAPFHLQLERVETQRRQTAIAAVTCGYSVEQMSASDPLKTNSSPTVRLQEDPLYLQTTLRSGVEIRHPGTIIIQGDINPGASAIADGDILVWGRLRGVAHAGSAGNPNCTIMALDMEPTQIRIAGQVARTPKHSLPKPYPEVAYATPEGIRLAAAMDFPKVRYALVTDQEEV</sequence>
<comment type="similarity">
    <text evidence="5">Belongs to the MinC family.</text>
</comment>
<keyword evidence="3 5" id="KW-0131">Cell cycle</keyword>
<evidence type="ECO:0000313" key="8">
    <source>
        <dbReference type="EMBL" id="MDJ1184988.1"/>
    </source>
</evidence>
<dbReference type="EMBL" id="JAQOSQ010000023">
    <property type="protein sequence ID" value="MDJ1184988.1"/>
    <property type="molecule type" value="Genomic_DNA"/>
</dbReference>
<feature type="compositionally biased region" description="Acidic residues" evidence="6">
    <location>
        <begin position="42"/>
        <end position="52"/>
    </location>
</feature>
<evidence type="ECO:0000256" key="4">
    <source>
        <dbReference type="ARBA" id="ARBA00046874"/>
    </source>
</evidence>